<dbReference type="FunFam" id="1.25.40.720:FF:000004">
    <property type="entry name" value="WGS project CABT00000000 data, contig 2.6"/>
    <property type="match status" value="1"/>
</dbReference>
<name>A0A3N2PRV6_SODAK</name>
<feature type="compositionally biased region" description="Acidic residues" evidence="2">
    <location>
        <begin position="558"/>
        <end position="571"/>
    </location>
</feature>
<dbReference type="PANTHER" id="PTHR15830">
    <property type="entry name" value="TELOMERE LENGTH REGULATION PROTEIN TEL2 FAMILY MEMBER"/>
    <property type="match status" value="1"/>
</dbReference>
<protein>
    <submittedName>
        <fullName evidence="4">Telomere length regulation protein</fullName>
    </submittedName>
</protein>
<dbReference type="AlphaFoldDB" id="A0A3N2PRV6"/>
<dbReference type="InterPro" id="IPR051970">
    <property type="entry name" value="TEL2_Regulation"/>
</dbReference>
<dbReference type="Gene3D" id="1.25.40.720">
    <property type="entry name" value="Telomere length regulation protein 2, C-terminal domain"/>
    <property type="match status" value="2"/>
</dbReference>
<gene>
    <name evidence="4" type="ORF">SODALDRAFT_351573</name>
</gene>
<dbReference type="STRING" id="1314773.A0A3N2PRV6"/>
<dbReference type="RefSeq" id="XP_028465055.1">
    <property type="nucleotide sequence ID" value="XM_028613548.1"/>
</dbReference>
<feature type="domain" description="Telomere length regulation protein conserved" evidence="3">
    <location>
        <begin position="599"/>
        <end position="710"/>
    </location>
</feature>
<dbReference type="GeneID" id="39582026"/>
<dbReference type="GO" id="GO:0051879">
    <property type="term" value="F:Hsp90 protein binding"/>
    <property type="evidence" value="ECO:0007669"/>
    <property type="project" value="TreeGrafter"/>
</dbReference>
<dbReference type="OrthoDB" id="10258062at2759"/>
<comment type="similarity">
    <text evidence="1">Belongs to the TEL2 family.</text>
</comment>
<evidence type="ECO:0000256" key="2">
    <source>
        <dbReference type="SAM" id="MobiDB-lite"/>
    </source>
</evidence>
<dbReference type="EMBL" id="ML119057">
    <property type="protein sequence ID" value="ROT37249.1"/>
    <property type="molecule type" value="Genomic_DNA"/>
</dbReference>
<evidence type="ECO:0000256" key="1">
    <source>
        <dbReference type="ARBA" id="ARBA00006133"/>
    </source>
</evidence>
<accession>A0A3N2PRV6</accession>
<dbReference type="InterPro" id="IPR038528">
    <property type="entry name" value="TEL2_C_sf"/>
</dbReference>
<dbReference type="PANTHER" id="PTHR15830:SF10">
    <property type="entry name" value="TELOMERE LENGTH REGULATION PROTEIN TEL2 HOMOLOG"/>
    <property type="match status" value="1"/>
</dbReference>
<feature type="compositionally biased region" description="Low complexity" evidence="2">
    <location>
        <begin position="538"/>
        <end position="557"/>
    </location>
</feature>
<dbReference type="GO" id="GO:0042162">
    <property type="term" value="F:telomeric DNA binding"/>
    <property type="evidence" value="ECO:0007669"/>
    <property type="project" value="TreeGrafter"/>
</dbReference>
<organism evidence="4 5">
    <name type="scientific">Sodiomyces alkalinus (strain CBS 110278 / VKM F-3762 / F11)</name>
    <name type="common">Alkaliphilic filamentous fungus</name>
    <dbReference type="NCBI Taxonomy" id="1314773"/>
    <lineage>
        <taxon>Eukaryota</taxon>
        <taxon>Fungi</taxon>
        <taxon>Dikarya</taxon>
        <taxon>Ascomycota</taxon>
        <taxon>Pezizomycotina</taxon>
        <taxon>Sordariomycetes</taxon>
        <taxon>Hypocreomycetidae</taxon>
        <taxon>Glomerellales</taxon>
        <taxon>Plectosphaerellaceae</taxon>
        <taxon>Sodiomyces</taxon>
    </lineage>
</organism>
<proteinExistence type="inferred from homology"/>
<evidence type="ECO:0000313" key="4">
    <source>
        <dbReference type="EMBL" id="ROT37249.1"/>
    </source>
</evidence>
<feature type="region of interest" description="Disordered" evidence="2">
    <location>
        <begin position="502"/>
        <end position="594"/>
    </location>
</feature>
<evidence type="ECO:0000313" key="5">
    <source>
        <dbReference type="Proteomes" id="UP000272025"/>
    </source>
</evidence>
<keyword evidence="5" id="KW-1185">Reference proteome</keyword>
<dbReference type="GO" id="GO:0051083">
    <property type="term" value="P:'de novo' cotranslational protein folding"/>
    <property type="evidence" value="ECO:0007669"/>
    <property type="project" value="TreeGrafter"/>
</dbReference>
<reference evidence="4 5" key="1">
    <citation type="journal article" date="2018" name="Mol. Ecol.">
        <title>The obligate alkalophilic soda-lake fungus Sodiomyces alkalinus has shifted to a protein diet.</title>
        <authorList>
            <person name="Grum-Grzhimaylo A.A."/>
            <person name="Falkoski D.L."/>
            <person name="van den Heuvel J."/>
            <person name="Valero-Jimenez C.A."/>
            <person name="Min B."/>
            <person name="Choi I.G."/>
            <person name="Lipzen A."/>
            <person name="Daum C.G."/>
            <person name="Aanen D.K."/>
            <person name="Tsang A."/>
            <person name="Henrissat B."/>
            <person name="Bilanenko E.N."/>
            <person name="de Vries R.P."/>
            <person name="van Kan J.A.L."/>
            <person name="Grigoriev I.V."/>
            <person name="Debets A.J.M."/>
        </authorList>
    </citation>
    <scope>NUCLEOTIDE SEQUENCE [LARGE SCALE GENOMIC DNA]</scope>
    <source>
        <strain evidence="4 5">F11</strain>
    </source>
</reference>
<sequence length="1018" mass="110751">MEDLLTPVSQTYFKPRHQEDLSISKLSRDRELVRPARPANLTSIQDALELLKSQPDYDALILALKFLAEDDRISNPTPESAQVIQVLISDILLNYWPLLKDGDPEGLDLLLSCLRNITAVNALITRMKTLIQESKTTGKGAKRPDIALGLGIALQVLTSLLEGHESLRKLWSSTCVHLDSPMKQKAMAHELVTLFSGGKLVSVTAEGLAMARESGAEKEDRWVADGRRYSVWLGSNVAAWISGNPSTNQDKLCYDIFVRALRLGYSEHLIKQLIERLLLSSGHGADSFMRLVGNISQLEQKRILYAVLKYLAETFLNKLGSTDSPESRRVISGAAAVIEKLVGSEESRKNHLIVWLTGSTGAGLGDAIGIRRAVLAVLARDKDSIGTVLEKSLNQFGDQLYIRHSPVLQQEAHAQVLLLSAGYVYRSSPLRLRMLMRSGSYLHTISNRLDASQSRAKFLGMAIGEALSALSDSSQNKLDFQMEEMDTREAIWYKSLTNTSDDIGTIEDLGRTPTPEPEDAGAHTSKATGPKAPPSAAPPKRAAAKKAAPPRTTGFIIEEIEDSDESDEDDIIPYPKPSSDPEDSDDDPTLIRRDKPKAPVYIRDLISYFRDSENYDKQKLALATAPSLIRRKASFGTEVSSHADELASLLVGLQDKFDMEGFSQLRIQGMIALVVAQPDIMAPWFAKTFFDGDYSIAQRASILVVLGLSARELAGFETSEYASAAAFPSKRLPERLEKLYIGSSGDTSGENRLLSSPSSSYTGSELKALPATALDTIAQDLAASFLAPLAAGAADAATGPDALKLSTFTSRLAAVGNTKVVSSPTATKAKAKTKAETKTRPRIRSIPNKTAALIASGFFAPLTARFQHVLRTPAQRRHAVLFNPHLLPLYLKTLALLVHAAGPATLSLPQMTAELWDLLLGVRGHVAGDLTSTHALLVALAALLEVNDASGGGLRRLCEEMPREFVETQEWVGAVFNGTRGEDRGEENDVKMLAAGVLVTLREAMEKYRALLMGDLIG</sequence>
<dbReference type="GO" id="GO:0005829">
    <property type="term" value="C:cytosol"/>
    <property type="evidence" value="ECO:0007669"/>
    <property type="project" value="TreeGrafter"/>
</dbReference>
<dbReference type="Pfam" id="PF10193">
    <property type="entry name" value="Telomere_reg-2"/>
    <property type="match status" value="1"/>
</dbReference>
<dbReference type="InterPro" id="IPR019337">
    <property type="entry name" value="Telomere_length_regulation_dom"/>
</dbReference>
<dbReference type="Proteomes" id="UP000272025">
    <property type="component" value="Unassembled WGS sequence"/>
</dbReference>
<evidence type="ECO:0000259" key="3">
    <source>
        <dbReference type="Pfam" id="PF10193"/>
    </source>
</evidence>